<dbReference type="Pfam" id="PF13814">
    <property type="entry name" value="Replic_Relax"/>
    <property type="match status" value="1"/>
</dbReference>
<evidence type="ECO:0000313" key="2">
    <source>
        <dbReference type="Proteomes" id="UP000326354"/>
    </source>
</evidence>
<name>A0A5S9IT85_UABAM</name>
<gene>
    <name evidence="1" type="ORF">UABAM_05533</name>
</gene>
<dbReference type="Gene3D" id="1.10.10.10">
    <property type="entry name" value="Winged helix-like DNA-binding domain superfamily/Winged helix DNA-binding domain"/>
    <property type="match status" value="1"/>
</dbReference>
<dbReference type="InterPro" id="IPR036388">
    <property type="entry name" value="WH-like_DNA-bd_sf"/>
</dbReference>
<dbReference type="InterPro" id="IPR036390">
    <property type="entry name" value="WH_DNA-bd_sf"/>
</dbReference>
<dbReference type="Proteomes" id="UP000326354">
    <property type="component" value="Chromosome"/>
</dbReference>
<dbReference type="RefSeq" id="WP_151971158.1">
    <property type="nucleotide sequence ID" value="NZ_AP019860.1"/>
</dbReference>
<dbReference type="InterPro" id="IPR025855">
    <property type="entry name" value="Replic_Relax"/>
</dbReference>
<reference evidence="1 2" key="1">
    <citation type="submission" date="2019-08" db="EMBL/GenBank/DDBJ databases">
        <title>Complete genome sequence of Candidatus Uab amorphum.</title>
        <authorList>
            <person name="Shiratori T."/>
            <person name="Suzuki S."/>
            <person name="Kakizawa Y."/>
            <person name="Ishida K."/>
        </authorList>
    </citation>
    <scope>NUCLEOTIDE SEQUENCE [LARGE SCALE GENOMIC DNA]</scope>
    <source>
        <strain evidence="1 2">SRT547</strain>
    </source>
</reference>
<keyword evidence="2" id="KW-1185">Reference proteome</keyword>
<dbReference type="KEGG" id="uam:UABAM_05533"/>
<dbReference type="AlphaFoldDB" id="A0A5S9IT85"/>
<evidence type="ECO:0000313" key="1">
    <source>
        <dbReference type="EMBL" id="BBM87130.1"/>
    </source>
</evidence>
<dbReference type="EMBL" id="AP019860">
    <property type="protein sequence ID" value="BBM87130.1"/>
    <property type="molecule type" value="Genomic_DNA"/>
</dbReference>
<sequence>MPIAISTKELLILQFLYEEGYATTKDISDYLFFSGESGVSQQNVQRIVKELEQRKIITDKHTYDKKELARYLTKYGLELLEKTKDEIQHHEKRIKGIRAIHLYHYFLMRRLEKILHRSFKNSQYLLETCNEFNHDGHLQVKVEDRWETCTLRSDGEVKISFNNYELLVCRVEIDTGTESISGPKGQIKNKFDNYNIYLRSNYINQEYQTYPVYVLFVTPQERIKTIITKLGNHEVMPFILFMPLERIQSFRIDKKWQEELDQHKIISEMRKQIRKNKRKISAGSEEVTTLKKSKRWKIIDNEYQVEYLARFDNNYITVAEEKDFLNCKVLYDAKNYSHCLKDMLCEREPILAFKNSVEKSIVSEANYQCRVHTQFSTPHKNANFPTRIHVNNKSKLWSPHGSFKLEKRNKQEVQTLLFSAIFVCQQFEDHVIQELSFYDEFLNEKHIQKITSDPTYYGCIIIVRDTNTRNYICTALRSYQMANRTIIILQDDCHVDSVFSKPVWMTFSGTMRTFFKHHAATDAHA</sequence>
<dbReference type="SUPFAM" id="SSF46785">
    <property type="entry name" value="Winged helix' DNA-binding domain"/>
    <property type="match status" value="1"/>
</dbReference>
<organism evidence="1 2">
    <name type="scientific">Uabimicrobium amorphum</name>
    <dbReference type="NCBI Taxonomy" id="2596890"/>
    <lineage>
        <taxon>Bacteria</taxon>
        <taxon>Pseudomonadati</taxon>
        <taxon>Planctomycetota</taxon>
        <taxon>Candidatus Uabimicrobiia</taxon>
        <taxon>Candidatus Uabimicrobiales</taxon>
        <taxon>Candidatus Uabimicrobiaceae</taxon>
        <taxon>Candidatus Uabimicrobium</taxon>
    </lineage>
</organism>
<accession>A0A5S9IT85</accession>
<protein>
    <submittedName>
        <fullName evidence="1">Uncharacterized protein</fullName>
    </submittedName>
</protein>
<proteinExistence type="predicted"/>